<keyword evidence="4" id="KW-1185">Reference proteome</keyword>
<dbReference type="PROSITE" id="PS50090">
    <property type="entry name" value="MYB_LIKE"/>
    <property type="match status" value="1"/>
</dbReference>
<evidence type="ECO:0000313" key="4">
    <source>
        <dbReference type="Proteomes" id="UP001329825"/>
    </source>
</evidence>
<protein>
    <recommendedName>
        <fullName evidence="2">Myb-like domain-containing protein</fullName>
    </recommendedName>
</protein>
<dbReference type="GeneID" id="87954157"/>
<feature type="region of interest" description="Disordered" evidence="1">
    <location>
        <begin position="1"/>
        <end position="132"/>
    </location>
</feature>
<feature type="compositionally biased region" description="Low complexity" evidence="1">
    <location>
        <begin position="1"/>
        <end position="14"/>
    </location>
</feature>
<dbReference type="InterPro" id="IPR009057">
    <property type="entry name" value="Homeodomain-like_sf"/>
</dbReference>
<organism evidence="3 4">
    <name type="scientific">Kwoniella shivajii</name>
    <dbReference type="NCBI Taxonomy" id="564305"/>
    <lineage>
        <taxon>Eukaryota</taxon>
        <taxon>Fungi</taxon>
        <taxon>Dikarya</taxon>
        <taxon>Basidiomycota</taxon>
        <taxon>Agaricomycotina</taxon>
        <taxon>Tremellomycetes</taxon>
        <taxon>Tremellales</taxon>
        <taxon>Cryptococcaceae</taxon>
        <taxon>Kwoniella</taxon>
    </lineage>
</organism>
<dbReference type="EMBL" id="CP141882">
    <property type="protein sequence ID" value="WRT65084.1"/>
    <property type="molecule type" value="Genomic_DNA"/>
</dbReference>
<feature type="domain" description="Myb-like" evidence="2">
    <location>
        <begin position="136"/>
        <end position="178"/>
    </location>
</feature>
<accession>A0ABZ1CUS0</accession>
<evidence type="ECO:0000313" key="3">
    <source>
        <dbReference type="EMBL" id="WRT65084.1"/>
    </source>
</evidence>
<feature type="compositionally biased region" description="Basic and acidic residues" evidence="1">
    <location>
        <begin position="67"/>
        <end position="79"/>
    </location>
</feature>
<evidence type="ECO:0000256" key="1">
    <source>
        <dbReference type="SAM" id="MobiDB-lite"/>
    </source>
</evidence>
<dbReference type="Proteomes" id="UP001329825">
    <property type="component" value="Chromosome 2"/>
</dbReference>
<feature type="compositionally biased region" description="Acidic residues" evidence="1">
    <location>
        <begin position="85"/>
        <end position="100"/>
    </location>
</feature>
<sequence length="195" mass="22261">MPRSESSTPSSFSQSHHHKKPYEKPIGSRPKYPKRRYFEREEEDDQQIISSDSSSSSSDDCSSEFIPELKVKNERRDMKPVSVELESDLEDDKEDEEDEDHPSSKKKIKSSSTSTPKKVKSESPRKSPYSKAIGRSWMAEEDWVLFTLLHPKIQKPDWNNVAQNIGNARDSKSCQNRYALIQKKLEGAIKSIGGA</sequence>
<gene>
    <name evidence="3" type="ORF">IL334_002026</name>
</gene>
<feature type="compositionally biased region" description="Low complexity" evidence="1">
    <location>
        <begin position="47"/>
        <end position="64"/>
    </location>
</feature>
<reference evidence="3 4" key="1">
    <citation type="submission" date="2024-01" db="EMBL/GenBank/DDBJ databases">
        <title>Comparative genomics of Cryptococcus and Kwoniella reveals pathogenesis evolution and contrasting modes of karyotype evolution via chromosome fusion or intercentromeric recombination.</title>
        <authorList>
            <person name="Coelho M.A."/>
            <person name="David-Palma M."/>
            <person name="Shea T."/>
            <person name="Bowers K."/>
            <person name="McGinley-Smith S."/>
            <person name="Mohammad A.W."/>
            <person name="Gnirke A."/>
            <person name="Yurkov A.M."/>
            <person name="Nowrousian M."/>
            <person name="Sun S."/>
            <person name="Cuomo C.A."/>
            <person name="Heitman J."/>
        </authorList>
    </citation>
    <scope>NUCLEOTIDE SEQUENCE [LARGE SCALE GENOMIC DNA]</scope>
    <source>
        <strain evidence="3">CBS 11374</strain>
    </source>
</reference>
<proteinExistence type="predicted"/>
<dbReference type="SUPFAM" id="SSF46689">
    <property type="entry name" value="Homeodomain-like"/>
    <property type="match status" value="1"/>
</dbReference>
<dbReference type="Gene3D" id="1.10.10.60">
    <property type="entry name" value="Homeodomain-like"/>
    <property type="match status" value="1"/>
</dbReference>
<evidence type="ECO:0000259" key="2">
    <source>
        <dbReference type="PROSITE" id="PS50090"/>
    </source>
</evidence>
<dbReference type="RefSeq" id="XP_062789824.1">
    <property type="nucleotide sequence ID" value="XM_062933773.1"/>
</dbReference>
<name>A0ABZ1CUS0_9TREE</name>
<dbReference type="InterPro" id="IPR001005">
    <property type="entry name" value="SANT/Myb"/>
</dbReference>